<reference evidence="1" key="1">
    <citation type="submission" date="2023-12" db="EMBL/GenBank/DDBJ databases">
        <authorList>
            <person name="Brown T."/>
        </authorList>
    </citation>
    <scope>NUCLEOTIDE SEQUENCE</scope>
</reference>
<proteinExistence type="predicted"/>
<dbReference type="Proteomes" id="UP001314169">
    <property type="component" value="Chromosome 15"/>
</dbReference>
<name>A0ABN9ZKR3_PIPNA</name>
<accession>A0ABN9ZKR3</accession>
<sequence length="128" mass="14495">MTAKPCSACRALCGNSGGFIMLRRLSFSSCLGEHVTVEKLPGRNYFLQSDVSIDKWRLVGVKRKREVRIGIMENTKVKIRCIFPEGNLYLTTVHLALVNKQTKIRICKSTYPNIPRLLSSALGRKYYA</sequence>
<organism evidence="1 2">
    <name type="scientific">Pipistrellus nathusii</name>
    <name type="common">Nathusius' pipistrelle</name>
    <dbReference type="NCBI Taxonomy" id="59473"/>
    <lineage>
        <taxon>Eukaryota</taxon>
        <taxon>Metazoa</taxon>
        <taxon>Chordata</taxon>
        <taxon>Craniata</taxon>
        <taxon>Vertebrata</taxon>
        <taxon>Euteleostomi</taxon>
        <taxon>Mammalia</taxon>
        <taxon>Eutheria</taxon>
        <taxon>Laurasiatheria</taxon>
        <taxon>Chiroptera</taxon>
        <taxon>Yangochiroptera</taxon>
        <taxon>Vespertilionidae</taxon>
        <taxon>Pipistrellus</taxon>
    </lineage>
</organism>
<evidence type="ECO:0000313" key="1">
    <source>
        <dbReference type="EMBL" id="CAK6436822.1"/>
    </source>
</evidence>
<dbReference type="EMBL" id="OY882872">
    <property type="protein sequence ID" value="CAK6436822.1"/>
    <property type="molecule type" value="Genomic_DNA"/>
</dbReference>
<gene>
    <name evidence="1" type="ORF">MPIPNATIZW_LOCUS5128</name>
</gene>
<keyword evidence="2" id="KW-1185">Reference proteome</keyword>
<evidence type="ECO:0000313" key="2">
    <source>
        <dbReference type="Proteomes" id="UP001314169"/>
    </source>
</evidence>
<protein>
    <submittedName>
        <fullName evidence="1">Uncharacterized protein</fullName>
    </submittedName>
</protein>